<evidence type="ECO:0000259" key="3">
    <source>
        <dbReference type="PROSITE" id="PS50103"/>
    </source>
</evidence>
<feature type="compositionally biased region" description="Basic and acidic residues" evidence="2">
    <location>
        <begin position="567"/>
        <end position="587"/>
    </location>
</feature>
<dbReference type="InterPro" id="IPR000061">
    <property type="entry name" value="Surp"/>
</dbReference>
<accession>A0ABP0XAH7</accession>
<dbReference type="Pfam" id="PF00642">
    <property type="entry name" value="zf-CCCH"/>
    <property type="match status" value="1"/>
</dbReference>
<evidence type="ECO:0000256" key="2">
    <source>
        <dbReference type="SAM" id="MobiDB-lite"/>
    </source>
</evidence>
<dbReference type="SMART" id="SM00356">
    <property type="entry name" value="ZnF_C3H1"/>
    <property type="match status" value="1"/>
</dbReference>
<feature type="compositionally biased region" description="Basic and acidic residues" evidence="2">
    <location>
        <begin position="986"/>
        <end position="1011"/>
    </location>
</feature>
<dbReference type="PROSITE" id="PS50103">
    <property type="entry name" value="ZF_C3H1"/>
    <property type="match status" value="1"/>
</dbReference>
<evidence type="ECO:0000313" key="5">
    <source>
        <dbReference type="EMBL" id="CAK9275549.1"/>
    </source>
</evidence>
<evidence type="ECO:0000259" key="4">
    <source>
        <dbReference type="PROSITE" id="PS50128"/>
    </source>
</evidence>
<feature type="compositionally biased region" description="Low complexity" evidence="2">
    <location>
        <begin position="31"/>
        <end position="43"/>
    </location>
</feature>
<dbReference type="SMART" id="SM00648">
    <property type="entry name" value="SWAP"/>
    <property type="match status" value="1"/>
</dbReference>
<evidence type="ECO:0008006" key="7">
    <source>
        <dbReference type="Google" id="ProtNLM"/>
    </source>
</evidence>
<feature type="compositionally biased region" description="Basic and acidic residues" evidence="2">
    <location>
        <begin position="234"/>
        <end position="248"/>
    </location>
</feature>
<feature type="region of interest" description="Disordered" evidence="2">
    <location>
        <begin position="206"/>
        <end position="318"/>
    </location>
</feature>
<dbReference type="InterPro" id="IPR052650">
    <property type="entry name" value="Zinc_finger_CCCH"/>
</dbReference>
<dbReference type="InterPro" id="IPR035967">
    <property type="entry name" value="SWAP/Surp_sf"/>
</dbReference>
<dbReference type="PANTHER" id="PTHR36886:SF3">
    <property type="entry name" value="PROTEIN FRIGIDA-ESSENTIAL 1"/>
    <property type="match status" value="1"/>
</dbReference>
<feature type="compositionally biased region" description="Gly residues" evidence="2">
    <location>
        <begin position="532"/>
        <end position="547"/>
    </location>
</feature>
<dbReference type="EMBL" id="OZ020101">
    <property type="protein sequence ID" value="CAK9275549.1"/>
    <property type="molecule type" value="Genomic_DNA"/>
</dbReference>
<feature type="domain" description="C3H1-type" evidence="3">
    <location>
        <begin position="495"/>
        <end position="522"/>
    </location>
</feature>
<feature type="compositionally biased region" description="Low complexity" evidence="2">
    <location>
        <begin position="448"/>
        <end position="461"/>
    </location>
</feature>
<feature type="compositionally biased region" description="Basic and acidic residues" evidence="2">
    <location>
        <begin position="594"/>
        <end position="604"/>
    </location>
</feature>
<feature type="compositionally biased region" description="Polar residues" evidence="2">
    <location>
        <begin position="926"/>
        <end position="936"/>
    </location>
</feature>
<feature type="compositionally biased region" description="Basic and acidic residues" evidence="2">
    <location>
        <begin position="962"/>
        <end position="976"/>
    </location>
</feature>
<reference evidence="5" key="1">
    <citation type="submission" date="2024-02" db="EMBL/GenBank/DDBJ databases">
        <authorList>
            <consortium name="ELIXIR-Norway"/>
            <consortium name="Elixir Norway"/>
        </authorList>
    </citation>
    <scope>NUCLEOTIDE SEQUENCE</scope>
</reference>
<organism evidence="5 6">
    <name type="scientific">Sphagnum jensenii</name>
    <dbReference type="NCBI Taxonomy" id="128206"/>
    <lineage>
        <taxon>Eukaryota</taxon>
        <taxon>Viridiplantae</taxon>
        <taxon>Streptophyta</taxon>
        <taxon>Embryophyta</taxon>
        <taxon>Bryophyta</taxon>
        <taxon>Sphagnophytina</taxon>
        <taxon>Sphagnopsida</taxon>
        <taxon>Sphagnales</taxon>
        <taxon>Sphagnaceae</taxon>
        <taxon>Sphagnum</taxon>
    </lineage>
</organism>
<feature type="region of interest" description="Disordered" evidence="2">
    <location>
        <begin position="359"/>
        <end position="644"/>
    </location>
</feature>
<sequence>MRTASNPSLPPFPTHGGGNLGPNLPGPYPALPASLSLTPAADDFPMDPPAMPRDAEMLKNIDVLSSFVVKNGPDFEQLARKKQSADPKFAFLFGGEPDTDAAIGQRYYEWKKHALEASLWSQGGSSLCSGRGSIQDEVKLTSDALASPVGSDMEMEDDFDAPPSPVEKDVASPVQVIEAKVFPVIEVNEWEEAVSVSEGRNFRAVAPGAKQPDTGSGPKEDIPPASGRRRDTRRRTGFDRSCMEDISPRRKSASPPEQALPHGRERVSHQERKLSSGVNGHQTEGAPRGSWRGPPEPSLTPEAPKLDMASSPKVLQKSEVREKLEAVRTPNADVVDLPALTCVLPWDHVFHEEFDGRTDAKGIQDPKKVKHDRISSGLELGAPTVDEFGRLVRHDSSDSDGEDGHHGKKRRRSTSWSRSRSQSPREKLRQRHSRSHSRSRRSRRSRSRSYSSRQHQSYSRSPPRDSRRGADSSWGSDRRFQDWGARRGGRGEWGGGTQPICIDFSRGRCQRGSSCRFLHSDNSSNVASSGDTGRGGGRYGSRGGQGSRGENKDDGRTWGSARSSSGRADEGSRARKNWDSTTEREKEDTEETVLEDRGGCKPEESPTSAYGDDQSAKLIKTETKEKSESKTMASKPSSFTDPPPLARLPTSALFALPHSSSFDPDVVNSSIVTLPPQAPAISVSQAFSSVPSAQSVPAFATDVPEKDYTTNTSMMQPGFDGSIPPPPPMVGFMGHHHPSSQLQAPYPAPTPQATAYSQSGGHPQPGGFPQMGLQQLPVPSRPGLPWPTAYVINQAMQGYGLPGPASSLAQQSIPQHVSQHLGVSVSKEQYGPLMANAFEPEPPGARVVGPNPEFGGPRDMSMVIMESVSPGLPSHHHPVTNSVNQGTHNGLVMESVNATTVVPSGEQQSHSVMELLPSHPAVEVSTYRSLQSQPNDQGGGVLENVSPALDENHNWNSGLFPSERDSGQTQDIKDRGGNQSQVAGQNEKEGRSRAGRGKEGRDKEGGEKEGHGLTLVRAAVTEYVKDVLKPTWREGHMSKVAFKTIAKKAVDKVLGALQPHQIPKTPEKVDNYMASSRPKIHKLVQGYVDKYVKI</sequence>
<proteinExistence type="predicted"/>
<dbReference type="PROSITE" id="PS50128">
    <property type="entry name" value="SURP"/>
    <property type="match status" value="1"/>
</dbReference>
<feature type="compositionally biased region" description="Basic and acidic residues" evidence="2">
    <location>
        <begin position="462"/>
        <end position="485"/>
    </location>
</feature>
<feature type="compositionally biased region" description="Basic residues" evidence="2">
    <location>
        <begin position="428"/>
        <end position="447"/>
    </location>
</feature>
<feature type="domain" description="SURP motif" evidence="4">
    <location>
        <begin position="60"/>
        <end position="102"/>
    </location>
</feature>
<feature type="region of interest" description="Disordered" evidence="2">
    <location>
        <begin position="737"/>
        <end position="762"/>
    </location>
</feature>
<dbReference type="Gene3D" id="1.10.10.790">
    <property type="entry name" value="Surp module"/>
    <property type="match status" value="1"/>
</dbReference>
<feature type="compositionally biased region" description="Basic and acidic residues" evidence="2">
    <location>
        <begin position="619"/>
        <end position="629"/>
    </location>
</feature>
<feature type="region of interest" description="Disordered" evidence="2">
    <location>
        <begin position="1"/>
        <end position="53"/>
    </location>
</feature>
<feature type="region of interest" description="Disordered" evidence="2">
    <location>
        <begin position="924"/>
        <end position="1012"/>
    </location>
</feature>
<keyword evidence="1" id="KW-0479">Metal-binding</keyword>
<keyword evidence="1" id="KW-0862">Zinc</keyword>
<keyword evidence="6" id="KW-1185">Reference proteome</keyword>
<dbReference type="SUPFAM" id="SSF109905">
    <property type="entry name" value="Surp module (SWAP domain)"/>
    <property type="match status" value="1"/>
</dbReference>
<dbReference type="InterPro" id="IPR000571">
    <property type="entry name" value="Znf_CCCH"/>
</dbReference>
<dbReference type="Proteomes" id="UP001497444">
    <property type="component" value="Chromosome 6"/>
</dbReference>
<feature type="zinc finger region" description="C3H1-type" evidence="1">
    <location>
        <begin position="495"/>
        <end position="522"/>
    </location>
</feature>
<protein>
    <recommendedName>
        <fullName evidence="7">C3H1-type domain-containing protein</fullName>
    </recommendedName>
</protein>
<dbReference type="Pfam" id="PF01805">
    <property type="entry name" value="Surp"/>
    <property type="match status" value="1"/>
</dbReference>
<dbReference type="PANTHER" id="PTHR36886">
    <property type="entry name" value="PROTEIN FRIGIDA-ESSENTIAL 1"/>
    <property type="match status" value="1"/>
</dbReference>
<evidence type="ECO:0000313" key="6">
    <source>
        <dbReference type="Proteomes" id="UP001497444"/>
    </source>
</evidence>
<name>A0ABP0XAH7_9BRYO</name>
<feature type="compositionally biased region" description="Basic and acidic residues" evidence="2">
    <location>
        <begin position="262"/>
        <end position="274"/>
    </location>
</feature>
<evidence type="ECO:0000256" key="1">
    <source>
        <dbReference type="PROSITE-ProRule" id="PRU00723"/>
    </source>
</evidence>
<gene>
    <name evidence="5" type="ORF">CSSPJE1EN1_LOCUS21027</name>
</gene>
<keyword evidence="1" id="KW-0863">Zinc-finger</keyword>
<feature type="compositionally biased region" description="Basic and acidic residues" evidence="2">
    <location>
        <begin position="387"/>
        <end position="405"/>
    </location>
</feature>
<dbReference type="Gene3D" id="3.30.1370.210">
    <property type="match status" value="1"/>
</dbReference>